<evidence type="ECO:0000259" key="1">
    <source>
        <dbReference type="Pfam" id="PF12770"/>
    </source>
</evidence>
<dbReference type="InParanoid" id="A0A0C3G189"/>
<name>A0A0C3G189_PILCF</name>
<dbReference type="Pfam" id="PF12770">
    <property type="entry name" value="CHAT"/>
    <property type="match status" value="1"/>
</dbReference>
<dbReference type="Gene3D" id="1.25.40.10">
    <property type="entry name" value="Tetratricopeptide repeat domain"/>
    <property type="match status" value="2"/>
</dbReference>
<reference evidence="2 3" key="1">
    <citation type="submission" date="2014-04" db="EMBL/GenBank/DDBJ databases">
        <authorList>
            <consortium name="DOE Joint Genome Institute"/>
            <person name="Kuo A."/>
            <person name="Tarkka M."/>
            <person name="Buscot F."/>
            <person name="Kohler A."/>
            <person name="Nagy L.G."/>
            <person name="Floudas D."/>
            <person name="Copeland A."/>
            <person name="Barry K.W."/>
            <person name="Cichocki N."/>
            <person name="Veneault-Fourrey C."/>
            <person name="LaButti K."/>
            <person name="Lindquist E.A."/>
            <person name="Lipzen A."/>
            <person name="Lundell T."/>
            <person name="Morin E."/>
            <person name="Murat C."/>
            <person name="Sun H."/>
            <person name="Tunlid A."/>
            <person name="Henrissat B."/>
            <person name="Grigoriev I.V."/>
            <person name="Hibbett D.S."/>
            <person name="Martin F."/>
            <person name="Nordberg H.P."/>
            <person name="Cantor M.N."/>
            <person name="Hua S.X."/>
        </authorList>
    </citation>
    <scope>NUCLEOTIDE SEQUENCE [LARGE SCALE GENOMIC DNA]</scope>
    <source>
        <strain evidence="2 3">F 1598</strain>
    </source>
</reference>
<proteinExistence type="predicted"/>
<organism evidence="2 3">
    <name type="scientific">Piloderma croceum (strain F 1598)</name>
    <dbReference type="NCBI Taxonomy" id="765440"/>
    <lineage>
        <taxon>Eukaryota</taxon>
        <taxon>Fungi</taxon>
        <taxon>Dikarya</taxon>
        <taxon>Basidiomycota</taxon>
        <taxon>Agaricomycotina</taxon>
        <taxon>Agaricomycetes</taxon>
        <taxon>Agaricomycetidae</taxon>
        <taxon>Atheliales</taxon>
        <taxon>Atheliaceae</taxon>
        <taxon>Piloderma</taxon>
    </lineage>
</organism>
<dbReference type="EMBL" id="KN832974">
    <property type="protein sequence ID" value="KIM90025.1"/>
    <property type="molecule type" value="Genomic_DNA"/>
</dbReference>
<feature type="domain" description="CHAT" evidence="1">
    <location>
        <begin position="566"/>
        <end position="851"/>
    </location>
</feature>
<evidence type="ECO:0000313" key="2">
    <source>
        <dbReference type="EMBL" id="KIM90025.1"/>
    </source>
</evidence>
<dbReference type="Proteomes" id="UP000054166">
    <property type="component" value="Unassembled WGS sequence"/>
</dbReference>
<dbReference type="PANTHER" id="PTHR19959">
    <property type="entry name" value="KINESIN LIGHT CHAIN"/>
    <property type="match status" value="1"/>
</dbReference>
<keyword evidence="3" id="KW-1185">Reference proteome</keyword>
<dbReference type="InterPro" id="IPR024983">
    <property type="entry name" value="CHAT_dom"/>
</dbReference>
<accession>A0A0C3G189</accession>
<dbReference type="STRING" id="765440.A0A0C3G189"/>
<gene>
    <name evidence="2" type="ORF">PILCRDRAFT_205336</name>
</gene>
<evidence type="ECO:0000313" key="3">
    <source>
        <dbReference type="Proteomes" id="UP000054166"/>
    </source>
</evidence>
<protein>
    <recommendedName>
        <fullName evidence="1">CHAT domain-containing protein</fullName>
    </recommendedName>
</protein>
<dbReference type="OrthoDB" id="9991317at2759"/>
<sequence length="852" mass="93245">SFLDRFKRSGDLVDVDKAISTHEQAVHLTPDGHANKPTCLNNLGNSFLGRFERSGDLVDVDKAISAHEQAVHLTPDGHASKPGHLNNLGNSFLHRFQHSGDLVDVDKAISTHEQAVHLTPDGHASKPGRLNNLGNSFLCRFQHSGDLVDVDKAISTHEQAVHLTPDGHVGKPTCLNNLGCSFLGRFEHSGDLVDVDKAISAHEQAVHLTPDGHADEPGRMSNLGNSFSHRFEYSGDLIDVDKAISTHEQAVHLTPDGHADKPRLLSNLGSSFLRRFKHSGDLTDSSTAISHFQSAAICFTGSPSVRFRAALQWVHLASRFHTSFSSALQGYCVVFDLLPQVAWLGQTILARHRELSSIGGIASEAAAVAISAARYDIALEWLEQGRSIVWSQLLDLRTPVDAIREKEPGLADDLVHVSQALEHAGSRDAGTRDFSLQSNEDLSMEQVAQGHHRLAEEWERLVERARTIPGFEDFLRPKKLGQLCSAANAGPVVVVNVHKRRCDALVLMPGLDEAMHIPLDSFSYEKGQELHQSLNRLLSNAGVRVRDVRGPKFVPISEHQSFQHILSILWSCVVKPVLDGLAFSVSHTADPPRIWWCATGHLAFLPVHAAGIYGKSEPGLKISDYVVSSYTPTLNAIINATQSREMFRKFGGLLAISQPNTPEQSPLPNTTVEMTHIKQHALDKFVVYPLEGSVASVKSVIEGMESYNWVHLACHAVQNRAEPTKSAFCLHDGHLELSTIIMKQFLHADFAFLSACQTATGDEKLSEEAVHLAAGLLLAGYHGVIATMWSIKDEDAPVIADRVYSELFSDAEPDSAKAALALHHATKRLREVKGDKGDLAFLSWVPFIHVGV</sequence>
<feature type="non-terminal residue" evidence="2">
    <location>
        <position position="1"/>
    </location>
</feature>
<dbReference type="HOGENOM" id="CLU_001305_0_1_1"/>
<reference evidence="3" key="2">
    <citation type="submission" date="2015-01" db="EMBL/GenBank/DDBJ databases">
        <title>Evolutionary Origins and Diversification of the Mycorrhizal Mutualists.</title>
        <authorList>
            <consortium name="DOE Joint Genome Institute"/>
            <consortium name="Mycorrhizal Genomics Consortium"/>
            <person name="Kohler A."/>
            <person name="Kuo A."/>
            <person name="Nagy L.G."/>
            <person name="Floudas D."/>
            <person name="Copeland A."/>
            <person name="Barry K.W."/>
            <person name="Cichocki N."/>
            <person name="Veneault-Fourrey C."/>
            <person name="LaButti K."/>
            <person name="Lindquist E.A."/>
            <person name="Lipzen A."/>
            <person name="Lundell T."/>
            <person name="Morin E."/>
            <person name="Murat C."/>
            <person name="Riley R."/>
            <person name="Ohm R."/>
            <person name="Sun H."/>
            <person name="Tunlid A."/>
            <person name="Henrissat B."/>
            <person name="Grigoriev I.V."/>
            <person name="Hibbett D.S."/>
            <person name="Martin F."/>
        </authorList>
    </citation>
    <scope>NUCLEOTIDE SEQUENCE [LARGE SCALE GENOMIC DNA]</scope>
    <source>
        <strain evidence="3">F 1598</strain>
    </source>
</reference>
<dbReference type="PANTHER" id="PTHR19959:SF119">
    <property type="entry name" value="FUNGAL LIPASE-LIKE DOMAIN-CONTAINING PROTEIN"/>
    <property type="match status" value="1"/>
</dbReference>
<dbReference type="AlphaFoldDB" id="A0A0C3G189"/>
<dbReference type="InterPro" id="IPR011990">
    <property type="entry name" value="TPR-like_helical_dom_sf"/>
</dbReference>
<dbReference type="SUPFAM" id="SSF48452">
    <property type="entry name" value="TPR-like"/>
    <property type="match status" value="1"/>
</dbReference>